<reference evidence="1 2" key="1">
    <citation type="submission" date="2018-08" db="EMBL/GenBank/DDBJ databases">
        <title>Flavobacterium tibetense sp. nov., isolated from a wetland YonghuCo on Tibetan Plateau.</title>
        <authorList>
            <person name="Phurbu D."/>
            <person name="Lu H."/>
            <person name="Xing P."/>
        </authorList>
    </citation>
    <scope>NUCLEOTIDE SEQUENCE [LARGE SCALE GENOMIC DNA]</scope>
    <source>
        <strain evidence="1 2">DJC</strain>
    </source>
</reference>
<dbReference type="AlphaFoldDB" id="A0A411Z7N2"/>
<comment type="caution">
    <text evidence="1">The sequence shown here is derived from an EMBL/GenBank/DDBJ whole genome shotgun (WGS) entry which is preliminary data.</text>
</comment>
<dbReference type="OrthoDB" id="7873220at2"/>
<accession>A0A411Z7N2</accession>
<organism evidence="1 2">
    <name type="scientific">Pseudotabrizicola alkalilacus</name>
    <dbReference type="NCBI Taxonomy" id="2305252"/>
    <lineage>
        <taxon>Bacteria</taxon>
        <taxon>Pseudomonadati</taxon>
        <taxon>Pseudomonadota</taxon>
        <taxon>Alphaproteobacteria</taxon>
        <taxon>Rhodobacterales</taxon>
        <taxon>Paracoccaceae</taxon>
        <taxon>Pseudotabrizicola</taxon>
    </lineage>
</organism>
<name>A0A411Z7N2_9RHOB</name>
<dbReference type="Proteomes" id="UP000284547">
    <property type="component" value="Unassembled WGS sequence"/>
</dbReference>
<sequence length="63" mass="6859">MTALTSPDTYYRHAVTVTALERAKSATVEYCSVAAKDLAHTKLRDLTPLEAMYAYFGSDEAAA</sequence>
<dbReference type="RefSeq" id="WP_118149802.1">
    <property type="nucleotide sequence ID" value="NZ_QWEY01000001.1"/>
</dbReference>
<gene>
    <name evidence="1" type="ORF">D1012_02915</name>
</gene>
<evidence type="ECO:0000313" key="1">
    <source>
        <dbReference type="EMBL" id="RGP39079.1"/>
    </source>
</evidence>
<keyword evidence="2" id="KW-1185">Reference proteome</keyword>
<dbReference type="EMBL" id="QWEY01000001">
    <property type="protein sequence ID" value="RGP39079.1"/>
    <property type="molecule type" value="Genomic_DNA"/>
</dbReference>
<protein>
    <submittedName>
        <fullName evidence="1">Uncharacterized protein</fullName>
    </submittedName>
</protein>
<evidence type="ECO:0000313" key="2">
    <source>
        <dbReference type="Proteomes" id="UP000284547"/>
    </source>
</evidence>
<proteinExistence type="predicted"/>